<dbReference type="Proteomes" id="UP001620234">
    <property type="component" value="Unassembled WGS sequence"/>
</dbReference>
<evidence type="ECO:0000313" key="1">
    <source>
        <dbReference type="EMBL" id="MFK4000920.1"/>
    </source>
</evidence>
<protein>
    <submittedName>
        <fullName evidence="1">Uncharacterized protein</fullName>
    </submittedName>
</protein>
<proteinExistence type="predicted"/>
<dbReference type="RefSeq" id="WP_404672078.1">
    <property type="nucleotide sequence ID" value="NZ_JBJDPD010000008.1"/>
</dbReference>
<accession>A0ABW8LC04</accession>
<comment type="caution">
    <text evidence="1">The sequence shown here is derived from an EMBL/GenBank/DDBJ whole genome shotgun (WGS) entry which is preliminary data.</text>
</comment>
<keyword evidence="2" id="KW-1185">Reference proteome</keyword>
<name>A0ABW8LC04_9GAMM</name>
<evidence type="ECO:0000313" key="2">
    <source>
        <dbReference type="Proteomes" id="UP001620234"/>
    </source>
</evidence>
<dbReference type="EMBL" id="JBJDPD010000008">
    <property type="protein sequence ID" value="MFK4000920.1"/>
    <property type="molecule type" value="Genomic_DNA"/>
</dbReference>
<sequence>MKPKEKTGYNEVHIVSEEVNFSKEVFQLKRSDDIYPITIVRGMHHSVADNQSEFAFEMGQIASNSQFHLQLNSFKSQVEKILKEKAQELPDSK</sequence>
<reference evidence="1 2" key="1">
    <citation type="submission" date="2024-11" db="EMBL/GenBank/DDBJ databases">
        <title>The Natural Products Discovery Center: Release of the First 8490 Sequenced Strains for Exploring Actinobacteria Biosynthetic Diversity.</title>
        <authorList>
            <person name="Kalkreuter E."/>
            <person name="Kautsar S.A."/>
            <person name="Yang D."/>
            <person name="Bader C.D."/>
            <person name="Teijaro C.N."/>
            <person name="Fluegel L."/>
            <person name="Davis C.M."/>
            <person name="Simpson J.R."/>
            <person name="Lauterbach L."/>
            <person name="Steele A.D."/>
            <person name="Gui C."/>
            <person name="Meng S."/>
            <person name="Li G."/>
            <person name="Viehrig K."/>
            <person name="Ye F."/>
            <person name="Su P."/>
            <person name="Kiefer A.F."/>
            <person name="Nichols A."/>
            <person name="Cepeda A.J."/>
            <person name="Yan W."/>
            <person name="Fan B."/>
            <person name="Jiang Y."/>
            <person name="Adhikari A."/>
            <person name="Zheng C.-J."/>
            <person name="Schuster L."/>
            <person name="Cowan T.M."/>
            <person name="Smanski M.J."/>
            <person name="Chevrette M.G."/>
            <person name="De Carvalho L.P.S."/>
            <person name="Shen B."/>
        </authorList>
    </citation>
    <scope>NUCLEOTIDE SEQUENCE [LARGE SCALE GENOMIC DNA]</scope>
    <source>
        <strain evidence="1 2">NPDC077433</strain>
    </source>
</reference>
<organism evidence="1 2">
    <name type="scientific">Psychrobacter namhaensis</name>
    <dbReference type="NCBI Taxonomy" id="292734"/>
    <lineage>
        <taxon>Bacteria</taxon>
        <taxon>Pseudomonadati</taxon>
        <taxon>Pseudomonadota</taxon>
        <taxon>Gammaproteobacteria</taxon>
        <taxon>Moraxellales</taxon>
        <taxon>Moraxellaceae</taxon>
        <taxon>Psychrobacter</taxon>
    </lineage>
</organism>
<gene>
    <name evidence="1" type="ORF">ACI2I3_06165</name>
</gene>